<name>A0A7N6FBB4_ANATE</name>
<dbReference type="GeneTree" id="ENSGT01120000274022"/>
<protein>
    <submittedName>
        <fullName evidence="1">Uncharacterized protein</fullName>
    </submittedName>
</protein>
<dbReference type="OrthoDB" id="9906841at2759"/>
<keyword evidence="2" id="KW-1185">Reference proteome</keyword>
<sequence>IVCFPQLVSCNVSYPKDHIIWSLRCFVYSNPFCLGLAALIFSIKYQSAFFPILCFIYCPFWRDRPGISSVSVDLYPQDALQIGWMTQT</sequence>
<accession>A0A7N6FBB4</accession>
<proteinExistence type="predicted"/>
<evidence type="ECO:0000313" key="2">
    <source>
        <dbReference type="Proteomes" id="UP000265040"/>
    </source>
</evidence>
<reference evidence="1" key="3">
    <citation type="submission" date="2025-09" db="UniProtKB">
        <authorList>
            <consortium name="Ensembl"/>
        </authorList>
    </citation>
    <scope>IDENTIFICATION</scope>
</reference>
<evidence type="ECO:0000313" key="1">
    <source>
        <dbReference type="Ensembl" id="ENSATEP00000048939.1"/>
    </source>
</evidence>
<dbReference type="Ensembl" id="ENSATET00000043460.1">
    <property type="protein sequence ID" value="ENSATEP00000048939.1"/>
    <property type="gene ID" value="ENSATEG00000026672.1"/>
</dbReference>
<dbReference type="AlphaFoldDB" id="A0A7N6FBB4"/>
<dbReference type="Proteomes" id="UP000265040">
    <property type="component" value="Chromosome 6"/>
</dbReference>
<reference evidence="1" key="2">
    <citation type="submission" date="2025-08" db="UniProtKB">
        <authorList>
            <consortium name="Ensembl"/>
        </authorList>
    </citation>
    <scope>IDENTIFICATION</scope>
</reference>
<dbReference type="InParanoid" id="A0A7N6FBB4"/>
<reference evidence="1" key="1">
    <citation type="submission" date="2021-04" db="EMBL/GenBank/DDBJ databases">
        <authorList>
            <consortium name="Wellcome Sanger Institute Data Sharing"/>
        </authorList>
    </citation>
    <scope>NUCLEOTIDE SEQUENCE [LARGE SCALE GENOMIC DNA]</scope>
</reference>
<organism evidence="1 2">
    <name type="scientific">Anabas testudineus</name>
    <name type="common">Climbing perch</name>
    <name type="synonym">Anthias testudineus</name>
    <dbReference type="NCBI Taxonomy" id="64144"/>
    <lineage>
        <taxon>Eukaryota</taxon>
        <taxon>Metazoa</taxon>
        <taxon>Chordata</taxon>
        <taxon>Craniata</taxon>
        <taxon>Vertebrata</taxon>
        <taxon>Euteleostomi</taxon>
        <taxon>Actinopterygii</taxon>
        <taxon>Neopterygii</taxon>
        <taxon>Teleostei</taxon>
        <taxon>Neoteleostei</taxon>
        <taxon>Acanthomorphata</taxon>
        <taxon>Anabantaria</taxon>
        <taxon>Anabantiformes</taxon>
        <taxon>Anabantoidei</taxon>
        <taxon>Anabantidae</taxon>
        <taxon>Anabas</taxon>
    </lineage>
</organism>